<dbReference type="AlphaFoldDB" id="A0A918NFL5"/>
<keyword evidence="1" id="KW-0677">Repeat</keyword>
<evidence type="ECO:0008006" key="7">
    <source>
        <dbReference type="Google" id="ProtNLM"/>
    </source>
</evidence>
<evidence type="ECO:0000256" key="1">
    <source>
        <dbReference type="ARBA" id="ARBA00022737"/>
    </source>
</evidence>
<reference evidence="5 6" key="1">
    <citation type="journal article" date="2014" name="Int. J. Syst. Evol. Microbiol.">
        <title>Complete genome sequence of Corynebacterium casei LMG S-19264T (=DSM 44701T), isolated from a smear-ripened cheese.</title>
        <authorList>
            <consortium name="US DOE Joint Genome Institute (JGI-PGF)"/>
            <person name="Walter F."/>
            <person name="Albersmeier A."/>
            <person name="Kalinowski J."/>
            <person name="Ruckert C."/>
        </authorList>
    </citation>
    <scope>NUCLEOTIDE SEQUENCE [LARGE SCALE GENOMIC DNA]</scope>
    <source>
        <strain evidence="5 6">KCTC 23968</strain>
    </source>
</reference>
<dbReference type="InterPro" id="IPR019734">
    <property type="entry name" value="TPR_rpt"/>
</dbReference>
<dbReference type="SMART" id="SM00028">
    <property type="entry name" value="TPR"/>
    <property type="match status" value="6"/>
</dbReference>
<dbReference type="PANTHER" id="PTHR45586">
    <property type="entry name" value="TPR REPEAT-CONTAINING PROTEIN PA4667"/>
    <property type="match status" value="1"/>
</dbReference>
<dbReference type="PROSITE" id="PS50005">
    <property type="entry name" value="TPR"/>
    <property type="match status" value="3"/>
</dbReference>
<sequence length="569" mass="63574">MKHRLISLTLTSILALSCYAGATAAPDTSDLSSLYGNYLAGTYAQKIEDRAAQQKYFTNAFLQEPTDTRIGRRAIVSAIETGDMAGAVKLSERLRKADKTEAMARAVLGVDAFQRGKNKLTIKYFSGRSNDVIMTPMMQLVRGWAEAGQKDYDGARETFANFGGSEYFEAFSELQLAKLDALEGEIDLALERLDAVDETGVSGIEALLTRARILDQANRQPDAITALEDVLAENEGLSIGPVGFYLKRLKAGKPLPRISIKGEAARAVTDPAFGYFARNRSIDGAELYLRFAHHIDPKNTKASIWLGSILEDQGEIGQDNAYDLYRVMGEDDPYYVSARLNIANIYFNREEDDKAIEVLEALNEREQSVLTRESLGRARFFRENYAEALPFYKALVDSMSDEEITANVEPLRFRAIIYERLDRWPEAEADFKRVLALVPDDVDTLNYLGYTWVDRGENLEEAFDMIREAVKQEPQSGAIVDSLGWAHYKLGQYQDAREKLEDAVALSPSSATIIDHLGDVYYKLGRKREAGFQWKRALEFDPTDDERATIKIKLEGGLEAVPVTAKPAP</sequence>
<dbReference type="Proteomes" id="UP000600865">
    <property type="component" value="Unassembled WGS sequence"/>
</dbReference>
<dbReference type="InterPro" id="IPR011990">
    <property type="entry name" value="TPR-like_helical_dom_sf"/>
</dbReference>
<accession>A0A918NFL5</accession>
<evidence type="ECO:0000256" key="4">
    <source>
        <dbReference type="SAM" id="SignalP"/>
    </source>
</evidence>
<dbReference type="EMBL" id="BMYV01000001">
    <property type="protein sequence ID" value="GGX63899.1"/>
    <property type="molecule type" value="Genomic_DNA"/>
</dbReference>
<dbReference type="PANTHER" id="PTHR45586:SF16">
    <property type="entry name" value="DOMAIN PROTEIN, PUTATIVE-RELATED"/>
    <property type="match status" value="1"/>
</dbReference>
<dbReference type="RefSeq" id="WP_189582829.1">
    <property type="nucleotide sequence ID" value="NZ_BMYV01000001.1"/>
</dbReference>
<feature type="repeat" description="TPR" evidence="3">
    <location>
        <begin position="477"/>
        <end position="510"/>
    </location>
</feature>
<gene>
    <name evidence="5" type="ORF">GCM10011309_12420</name>
</gene>
<dbReference type="Pfam" id="PF13414">
    <property type="entry name" value="TPR_11"/>
    <property type="match status" value="1"/>
</dbReference>
<name>A0A918NFL5_9PROT</name>
<evidence type="ECO:0000256" key="2">
    <source>
        <dbReference type="ARBA" id="ARBA00022803"/>
    </source>
</evidence>
<feature type="repeat" description="TPR" evidence="3">
    <location>
        <begin position="511"/>
        <end position="544"/>
    </location>
</feature>
<keyword evidence="4" id="KW-0732">Signal</keyword>
<dbReference type="PROSITE" id="PS51257">
    <property type="entry name" value="PROKAR_LIPOPROTEIN"/>
    <property type="match status" value="1"/>
</dbReference>
<evidence type="ECO:0000313" key="6">
    <source>
        <dbReference type="Proteomes" id="UP000600865"/>
    </source>
</evidence>
<dbReference type="InterPro" id="IPR051012">
    <property type="entry name" value="CellSynth/LPSAsmb/PSIAsmb"/>
</dbReference>
<keyword evidence="2 3" id="KW-0802">TPR repeat</keyword>
<feature type="signal peptide" evidence="4">
    <location>
        <begin position="1"/>
        <end position="24"/>
    </location>
</feature>
<proteinExistence type="predicted"/>
<keyword evidence="6" id="KW-1185">Reference proteome</keyword>
<evidence type="ECO:0000256" key="3">
    <source>
        <dbReference type="PROSITE-ProRule" id="PRU00339"/>
    </source>
</evidence>
<comment type="caution">
    <text evidence="5">The sequence shown here is derived from an EMBL/GenBank/DDBJ whole genome shotgun (WGS) entry which is preliminary data.</text>
</comment>
<evidence type="ECO:0000313" key="5">
    <source>
        <dbReference type="EMBL" id="GGX63899.1"/>
    </source>
</evidence>
<dbReference type="Pfam" id="PF13432">
    <property type="entry name" value="TPR_16"/>
    <property type="match status" value="1"/>
</dbReference>
<dbReference type="SUPFAM" id="SSF48452">
    <property type="entry name" value="TPR-like"/>
    <property type="match status" value="3"/>
</dbReference>
<dbReference type="Gene3D" id="1.25.40.10">
    <property type="entry name" value="Tetratricopeptide repeat domain"/>
    <property type="match status" value="2"/>
</dbReference>
<organism evidence="5 6">
    <name type="scientific">Litorimonas cladophorae</name>
    <dbReference type="NCBI Taxonomy" id="1220491"/>
    <lineage>
        <taxon>Bacteria</taxon>
        <taxon>Pseudomonadati</taxon>
        <taxon>Pseudomonadota</taxon>
        <taxon>Alphaproteobacteria</taxon>
        <taxon>Maricaulales</taxon>
        <taxon>Robiginitomaculaceae</taxon>
    </lineage>
</organism>
<feature type="repeat" description="TPR" evidence="3">
    <location>
        <begin position="408"/>
        <end position="441"/>
    </location>
</feature>
<protein>
    <recommendedName>
        <fullName evidence="7">Tetratricopeptide repeat protein</fullName>
    </recommendedName>
</protein>
<feature type="chain" id="PRO_5037894233" description="Tetratricopeptide repeat protein" evidence="4">
    <location>
        <begin position="25"/>
        <end position="569"/>
    </location>
</feature>